<gene>
    <name evidence="3" type="ORF">ICL16_21730</name>
</gene>
<dbReference type="Proteomes" id="UP000629098">
    <property type="component" value="Unassembled WGS sequence"/>
</dbReference>
<proteinExistence type="predicted"/>
<dbReference type="AlphaFoldDB" id="A0A8J6XKH0"/>
<feature type="coiled-coil region" evidence="1">
    <location>
        <begin position="143"/>
        <end position="224"/>
    </location>
</feature>
<accession>A0A8J6XKH0</accession>
<keyword evidence="2" id="KW-1133">Transmembrane helix</keyword>
<dbReference type="InterPro" id="IPR014315">
    <property type="entry name" value="ABC_heterocyst_DevB"/>
</dbReference>
<reference evidence="3" key="1">
    <citation type="submission" date="2020-09" db="EMBL/GenBank/DDBJ databases">
        <title>Iningainema tapete sp. nov. (Scytonemataceae, Cyanobacteria) from greenhouses in central Florida (USA) produces two types of nodularin with biosynthetic potential for microcystin-LR and anabaenopeptins.</title>
        <authorList>
            <person name="Berthold D.E."/>
            <person name="Lefler F.W."/>
            <person name="Huang I.-S."/>
            <person name="Abdulla H."/>
            <person name="Zimba P.V."/>
            <person name="Laughinghouse H.D. IV."/>
        </authorList>
    </citation>
    <scope>NUCLEOTIDE SEQUENCE</scope>
    <source>
        <strain evidence="3">BLCCT55</strain>
    </source>
</reference>
<comment type="caution">
    <text evidence="3">The sequence shown here is derived from an EMBL/GenBank/DDBJ whole genome shotgun (WGS) entry which is preliminary data.</text>
</comment>
<protein>
    <submittedName>
        <fullName evidence="3">HlyD family efflux transporter periplasmic adaptor subunit</fullName>
    </submittedName>
</protein>
<dbReference type="GO" id="GO:0015562">
    <property type="term" value="F:efflux transmembrane transporter activity"/>
    <property type="evidence" value="ECO:0007669"/>
    <property type="project" value="TreeGrafter"/>
</dbReference>
<dbReference type="NCBIfam" id="TIGR02971">
    <property type="entry name" value="heterocyst_DevB"/>
    <property type="match status" value="1"/>
</dbReference>
<evidence type="ECO:0000313" key="3">
    <source>
        <dbReference type="EMBL" id="MBD2774612.1"/>
    </source>
</evidence>
<dbReference type="EMBL" id="JACXAE010000072">
    <property type="protein sequence ID" value="MBD2774612.1"/>
    <property type="molecule type" value="Genomic_DNA"/>
</dbReference>
<dbReference type="Gene3D" id="2.40.50.100">
    <property type="match status" value="1"/>
</dbReference>
<keyword evidence="2" id="KW-0472">Membrane</keyword>
<keyword evidence="1" id="KW-0175">Coiled coil</keyword>
<feature type="coiled-coil region" evidence="1">
    <location>
        <begin position="253"/>
        <end position="316"/>
    </location>
</feature>
<keyword evidence="4" id="KW-1185">Reference proteome</keyword>
<dbReference type="PANTHER" id="PTHR30469:SF15">
    <property type="entry name" value="HLYD FAMILY OF SECRETION PROTEINS"/>
    <property type="match status" value="1"/>
</dbReference>
<feature type="transmembrane region" description="Helical" evidence="2">
    <location>
        <begin position="20"/>
        <end position="37"/>
    </location>
</feature>
<dbReference type="RefSeq" id="WP_190831917.1">
    <property type="nucleotide sequence ID" value="NZ_CAWPPI010000072.1"/>
</dbReference>
<evidence type="ECO:0000256" key="2">
    <source>
        <dbReference type="SAM" id="Phobius"/>
    </source>
</evidence>
<evidence type="ECO:0000313" key="4">
    <source>
        <dbReference type="Proteomes" id="UP000629098"/>
    </source>
</evidence>
<sequence>MSRVSEQVRSTEQALEKPNIWWVVPILPLVITAGILARAKIEQIQQVPAPVSSAPMANTINAVGRLEPRGEVIKLSAPTSGLQMSSRVEEIVVKEGERVQKGQIIAILDNFTSNQAVVDEAKAKLEESRGNLANVKVGSPRNIQAQQAVIARLEAQLRAERDATLATIARLQAQLQGETLAQKATVNRLQAELSGQQNTLRAAIARVRAEANNARVDARRYQDLYANGAISQQERDRRQLSAETSTQQLLEARANRTQAIASVQQQLAEARANQVKTITTVQQQIVEAKANQLKVITTLQKQIDEERAKLRRLQEVRPSDLQIASAQVSNAIALMRKAQAQLKLSYVKAPIAGEILKVYTKSGESISPNGIAEIGRTDQMVVIAEVPEDSISQVRLGQQATITSDNGAFSGTIQGTVFEIGRKIGKKDVLNTDPAADIDARVVEVKIALPAQDSQKVSGLTYAKVAVEINI</sequence>
<evidence type="ECO:0000256" key="1">
    <source>
        <dbReference type="SAM" id="Coils"/>
    </source>
</evidence>
<name>A0A8J6XKH0_9CYAN</name>
<dbReference type="PANTHER" id="PTHR30469">
    <property type="entry name" value="MULTIDRUG RESISTANCE PROTEIN MDTA"/>
    <property type="match status" value="1"/>
</dbReference>
<organism evidence="3 4">
    <name type="scientific">Iningainema tapete BLCC-T55</name>
    <dbReference type="NCBI Taxonomy" id="2748662"/>
    <lineage>
        <taxon>Bacteria</taxon>
        <taxon>Bacillati</taxon>
        <taxon>Cyanobacteriota</taxon>
        <taxon>Cyanophyceae</taxon>
        <taxon>Nostocales</taxon>
        <taxon>Scytonemataceae</taxon>
        <taxon>Iningainema tapete</taxon>
    </lineage>
</organism>
<keyword evidence="2" id="KW-0812">Transmembrane</keyword>
<dbReference type="SUPFAM" id="SSF111369">
    <property type="entry name" value="HlyD-like secretion proteins"/>
    <property type="match status" value="2"/>
</dbReference>
<dbReference type="GO" id="GO:1990281">
    <property type="term" value="C:efflux pump complex"/>
    <property type="evidence" value="ECO:0007669"/>
    <property type="project" value="TreeGrafter"/>
</dbReference>
<dbReference type="Gene3D" id="2.40.30.170">
    <property type="match status" value="1"/>
</dbReference>